<reference evidence="8 9" key="2">
    <citation type="submission" date="2018-12" db="EMBL/GenBank/DDBJ databases">
        <title>The genome sequences of strain 502.</title>
        <authorList>
            <person name="Gao J."/>
            <person name="Sun J."/>
        </authorList>
    </citation>
    <scope>NUCLEOTIDE SEQUENCE [LARGE SCALE GENOMIC DNA]</scope>
    <source>
        <strain evidence="8 9">502</strain>
    </source>
</reference>
<keyword evidence="3" id="KW-0238">DNA-binding</keyword>
<name>A0A3P3EKE8_9BURK</name>
<dbReference type="EMBL" id="RQXU01000011">
    <property type="protein sequence ID" value="RRH86830.1"/>
    <property type="molecule type" value="Genomic_DNA"/>
</dbReference>
<evidence type="ECO:0000259" key="6">
    <source>
        <dbReference type="PROSITE" id="PS50931"/>
    </source>
</evidence>
<feature type="region of interest" description="Disordered" evidence="5">
    <location>
        <begin position="305"/>
        <end position="332"/>
    </location>
</feature>
<dbReference type="PRINTS" id="PR00039">
    <property type="entry name" value="HTHLYSR"/>
</dbReference>
<dbReference type="InterPro" id="IPR036390">
    <property type="entry name" value="WH_DNA-bd_sf"/>
</dbReference>
<protein>
    <submittedName>
        <fullName evidence="7">LysR family transcriptional regulator</fullName>
    </submittedName>
</protein>
<feature type="compositionally biased region" description="Basic residues" evidence="5">
    <location>
        <begin position="319"/>
        <end position="332"/>
    </location>
</feature>
<dbReference type="CDD" id="cd05466">
    <property type="entry name" value="PBP2_LTTR_substrate"/>
    <property type="match status" value="1"/>
</dbReference>
<feature type="domain" description="HTH lysR-type" evidence="6">
    <location>
        <begin position="3"/>
        <end position="60"/>
    </location>
</feature>
<dbReference type="PANTHER" id="PTHR30126">
    <property type="entry name" value="HTH-TYPE TRANSCRIPTIONAL REGULATOR"/>
    <property type="match status" value="1"/>
</dbReference>
<accession>A0A3P3EKE8</accession>
<dbReference type="Pfam" id="PF00126">
    <property type="entry name" value="HTH_1"/>
    <property type="match status" value="1"/>
</dbReference>
<proteinExistence type="inferred from homology"/>
<keyword evidence="9" id="KW-1185">Reference proteome</keyword>
<evidence type="ECO:0000256" key="5">
    <source>
        <dbReference type="SAM" id="MobiDB-lite"/>
    </source>
</evidence>
<dbReference type="SUPFAM" id="SSF46785">
    <property type="entry name" value="Winged helix' DNA-binding domain"/>
    <property type="match status" value="1"/>
</dbReference>
<evidence type="ECO:0000313" key="7">
    <source>
        <dbReference type="EMBL" id="RRH86830.1"/>
    </source>
</evidence>
<evidence type="ECO:0000256" key="1">
    <source>
        <dbReference type="ARBA" id="ARBA00009437"/>
    </source>
</evidence>
<sequence>MNFTFKQLEAFLFSTKLQSFSAAAVKLHTTQSAISKRLAELEESLGGTLLHRTSHGLELAQAGRELLPLAEEAHRLWQRIQHDISVDKTLRGTFRVGVTELIAMTWLTRLIQLLQKLHPQVTLEPVVDAGLTLFERLEANKLDLSIMPGTFWGQAFESIKVGQVDQAWIASPRLGLPQRALAPHEFADYPVIEQPAGASKNKFYEAWRAEHGFRFGKVMLTNSTTVLRELTISGFGISQQALDYVRPDIKSGLLRIVKSDPMPPPLVYSAVYRSDNSSPALARIVELAVKTCDFKLRASQHDVAPARPLRGSSSGLRQRPVRKSVKKKPARS</sequence>
<dbReference type="Gene3D" id="3.40.190.290">
    <property type="match status" value="1"/>
</dbReference>
<reference evidence="7 10" key="1">
    <citation type="submission" date="2018-11" db="EMBL/GenBank/DDBJ databases">
        <title>The genome of Variovorax sp T529.</title>
        <authorList>
            <person name="Gao J."/>
        </authorList>
    </citation>
    <scope>NUCLEOTIDE SEQUENCE [LARGE SCALE GENOMIC DNA]</scope>
    <source>
        <strain evidence="7 10">T529</strain>
    </source>
</reference>
<dbReference type="PROSITE" id="PS50931">
    <property type="entry name" value="HTH_LYSR"/>
    <property type="match status" value="1"/>
</dbReference>
<keyword evidence="4" id="KW-0804">Transcription</keyword>
<evidence type="ECO:0000256" key="3">
    <source>
        <dbReference type="ARBA" id="ARBA00023125"/>
    </source>
</evidence>
<dbReference type="PANTHER" id="PTHR30126:SF77">
    <property type="entry name" value="TRANSCRIPTIONAL REGULATORY PROTEIN"/>
    <property type="match status" value="1"/>
</dbReference>
<dbReference type="InterPro" id="IPR036388">
    <property type="entry name" value="WH-like_DNA-bd_sf"/>
</dbReference>
<dbReference type="GO" id="GO:0000976">
    <property type="term" value="F:transcription cis-regulatory region binding"/>
    <property type="evidence" value="ECO:0007669"/>
    <property type="project" value="TreeGrafter"/>
</dbReference>
<dbReference type="InterPro" id="IPR000847">
    <property type="entry name" value="LysR_HTH_N"/>
</dbReference>
<evidence type="ECO:0000313" key="9">
    <source>
        <dbReference type="Proteomes" id="UP000271137"/>
    </source>
</evidence>
<evidence type="ECO:0000313" key="10">
    <source>
        <dbReference type="Proteomes" id="UP000271590"/>
    </source>
</evidence>
<keyword evidence="2" id="KW-0805">Transcription regulation</keyword>
<dbReference type="EMBL" id="RXFQ01000012">
    <property type="protein sequence ID" value="RSZ32875.1"/>
    <property type="molecule type" value="Genomic_DNA"/>
</dbReference>
<dbReference type="SUPFAM" id="SSF53850">
    <property type="entry name" value="Periplasmic binding protein-like II"/>
    <property type="match status" value="1"/>
</dbReference>
<dbReference type="Pfam" id="PF03466">
    <property type="entry name" value="LysR_substrate"/>
    <property type="match status" value="1"/>
</dbReference>
<dbReference type="Gene3D" id="1.10.10.10">
    <property type="entry name" value="Winged helix-like DNA-binding domain superfamily/Winged helix DNA-binding domain"/>
    <property type="match status" value="1"/>
</dbReference>
<comment type="similarity">
    <text evidence="1">Belongs to the LysR transcriptional regulatory family.</text>
</comment>
<dbReference type="Proteomes" id="UP000271137">
    <property type="component" value="Unassembled WGS sequence"/>
</dbReference>
<evidence type="ECO:0000256" key="2">
    <source>
        <dbReference type="ARBA" id="ARBA00023015"/>
    </source>
</evidence>
<dbReference type="InterPro" id="IPR005119">
    <property type="entry name" value="LysR_subst-bd"/>
</dbReference>
<gene>
    <name evidence="7" type="ORF">EH244_19715</name>
    <name evidence="8" type="ORF">EJO66_20740</name>
</gene>
<evidence type="ECO:0000313" key="8">
    <source>
        <dbReference type="EMBL" id="RSZ32875.1"/>
    </source>
</evidence>
<evidence type="ECO:0000256" key="4">
    <source>
        <dbReference type="ARBA" id="ARBA00023163"/>
    </source>
</evidence>
<comment type="caution">
    <text evidence="7">The sequence shown here is derived from an EMBL/GenBank/DDBJ whole genome shotgun (WGS) entry which is preliminary data.</text>
</comment>
<dbReference type="Proteomes" id="UP000271590">
    <property type="component" value="Unassembled WGS sequence"/>
</dbReference>
<dbReference type="AlphaFoldDB" id="A0A3P3EKE8"/>
<dbReference type="GO" id="GO:0003700">
    <property type="term" value="F:DNA-binding transcription factor activity"/>
    <property type="evidence" value="ECO:0007669"/>
    <property type="project" value="InterPro"/>
</dbReference>
<dbReference type="RefSeq" id="WP_124960047.1">
    <property type="nucleotide sequence ID" value="NZ_RQXU01000011.1"/>
</dbReference>
<organism evidence="7 10">
    <name type="scientific">Variovorax beijingensis</name>
    <dbReference type="NCBI Taxonomy" id="2496117"/>
    <lineage>
        <taxon>Bacteria</taxon>
        <taxon>Pseudomonadati</taxon>
        <taxon>Pseudomonadota</taxon>
        <taxon>Betaproteobacteria</taxon>
        <taxon>Burkholderiales</taxon>
        <taxon>Comamonadaceae</taxon>
        <taxon>Variovorax</taxon>
    </lineage>
</organism>